<dbReference type="AlphaFoldDB" id="A0A849HYT9"/>
<keyword evidence="3" id="KW-1185">Reference proteome</keyword>
<dbReference type="SUPFAM" id="SSF53756">
    <property type="entry name" value="UDP-Glycosyltransferase/glycogen phosphorylase"/>
    <property type="match status" value="1"/>
</dbReference>
<dbReference type="PANTHER" id="PTHR48050:SF13">
    <property type="entry name" value="STEROL 3-BETA-GLUCOSYLTRANSFERASE UGT80A2"/>
    <property type="match status" value="1"/>
</dbReference>
<sequence>MAALARDIAARGHRSTFLHIGDAEPLLRESGLAFRVVGQGSHPPGSLAGAVRRMGAVNGPIGLGGIIRDVAAITDMLCRDLPSALREIGTDCLVCDQTEAAGGLVARHLGMPFVSVANALPLNREPGIPPPFTPWRYDASRWGVERNLGGYRVSDILMRPVSSVIRHYATLWSLDPLRTIEDCASPLAQVAQLVPGLDFPRQALPETFHYCGPFRDEETVPRDFSMPGRDGRPLVYLSLGTLQGGRARLFRVLSGAAHRAGTQPILSHAGRLSAEDAARLPGRPAAFAWVPQRRVMAEAELALFNGGQNTMLDAAAAGIPVVVIPIAFEQAAIGARIAWAGAGRTVSRRFLTAGRLAGIIRHILNEPSYRMAAQRLRAEIGQAGGVRLAARIVERVAATGAPVTTSDVRRSPDLAVPGDVA</sequence>
<proteinExistence type="predicted"/>
<feature type="domain" description="Erythromycin biosynthesis protein CIII-like C-terminal" evidence="1">
    <location>
        <begin position="273"/>
        <end position="380"/>
    </location>
</feature>
<dbReference type="GO" id="GO:0016758">
    <property type="term" value="F:hexosyltransferase activity"/>
    <property type="evidence" value="ECO:0007669"/>
    <property type="project" value="UniProtKB-ARBA"/>
</dbReference>
<accession>A0A849HYT9</accession>
<dbReference type="InterPro" id="IPR010610">
    <property type="entry name" value="EryCIII-like_C"/>
</dbReference>
<organism evidence="2 3">
    <name type="scientific">Enterovirga aerilata</name>
    <dbReference type="NCBI Taxonomy" id="2730920"/>
    <lineage>
        <taxon>Bacteria</taxon>
        <taxon>Pseudomonadati</taxon>
        <taxon>Pseudomonadota</taxon>
        <taxon>Alphaproteobacteria</taxon>
        <taxon>Hyphomicrobiales</taxon>
        <taxon>Methylobacteriaceae</taxon>
        <taxon>Enterovirga</taxon>
    </lineage>
</organism>
<dbReference type="EMBL" id="JABEPP010000003">
    <property type="protein sequence ID" value="NNM72696.1"/>
    <property type="molecule type" value="Genomic_DNA"/>
</dbReference>
<dbReference type="GO" id="GO:0017000">
    <property type="term" value="P:antibiotic biosynthetic process"/>
    <property type="evidence" value="ECO:0007669"/>
    <property type="project" value="UniProtKB-ARBA"/>
</dbReference>
<dbReference type="Gene3D" id="3.40.50.2000">
    <property type="entry name" value="Glycogen Phosphorylase B"/>
    <property type="match status" value="2"/>
</dbReference>
<reference evidence="2 3" key="1">
    <citation type="submission" date="2020-04" db="EMBL/GenBank/DDBJ databases">
        <title>Enterovirga sp. isolate from soil.</title>
        <authorList>
            <person name="Chea S."/>
            <person name="Kim D.-U."/>
        </authorList>
    </citation>
    <scope>NUCLEOTIDE SEQUENCE [LARGE SCALE GENOMIC DNA]</scope>
    <source>
        <strain evidence="2 3">DB1703</strain>
    </source>
</reference>
<dbReference type="RefSeq" id="WP_171218234.1">
    <property type="nucleotide sequence ID" value="NZ_JABEPP010000003.1"/>
</dbReference>
<dbReference type="Proteomes" id="UP000564885">
    <property type="component" value="Unassembled WGS sequence"/>
</dbReference>
<dbReference type="InterPro" id="IPR002213">
    <property type="entry name" value="UDP_glucos_trans"/>
</dbReference>
<gene>
    <name evidence="2" type="ORF">HJG44_09910</name>
</gene>
<evidence type="ECO:0000313" key="2">
    <source>
        <dbReference type="EMBL" id="NNM72696.1"/>
    </source>
</evidence>
<dbReference type="InterPro" id="IPR050426">
    <property type="entry name" value="Glycosyltransferase_28"/>
</dbReference>
<evidence type="ECO:0000259" key="1">
    <source>
        <dbReference type="Pfam" id="PF06722"/>
    </source>
</evidence>
<dbReference type="Pfam" id="PF06722">
    <property type="entry name" value="EryCIII-like_C"/>
    <property type="match status" value="1"/>
</dbReference>
<dbReference type="GO" id="GO:0008194">
    <property type="term" value="F:UDP-glycosyltransferase activity"/>
    <property type="evidence" value="ECO:0007669"/>
    <property type="project" value="InterPro"/>
</dbReference>
<dbReference type="CDD" id="cd03784">
    <property type="entry name" value="GT1_Gtf-like"/>
    <property type="match status" value="1"/>
</dbReference>
<dbReference type="PANTHER" id="PTHR48050">
    <property type="entry name" value="STEROL 3-BETA-GLUCOSYLTRANSFERASE"/>
    <property type="match status" value="1"/>
</dbReference>
<evidence type="ECO:0000313" key="3">
    <source>
        <dbReference type="Proteomes" id="UP000564885"/>
    </source>
</evidence>
<protein>
    <submittedName>
        <fullName evidence="2">Glycosyltransferase family 1 protein</fullName>
    </submittedName>
</protein>
<name>A0A849HYT9_9HYPH</name>
<keyword evidence="2" id="KW-0808">Transferase</keyword>
<comment type="caution">
    <text evidence="2">The sequence shown here is derived from an EMBL/GenBank/DDBJ whole genome shotgun (WGS) entry which is preliminary data.</text>
</comment>